<dbReference type="GeneID" id="92004955"/>
<dbReference type="InterPro" id="IPR052895">
    <property type="entry name" value="HetReg/Transcr_Mod"/>
</dbReference>
<organism evidence="1 2">
    <name type="scientific">Diplodia seriata</name>
    <dbReference type="NCBI Taxonomy" id="420778"/>
    <lineage>
        <taxon>Eukaryota</taxon>
        <taxon>Fungi</taxon>
        <taxon>Dikarya</taxon>
        <taxon>Ascomycota</taxon>
        <taxon>Pezizomycotina</taxon>
        <taxon>Dothideomycetes</taxon>
        <taxon>Dothideomycetes incertae sedis</taxon>
        <taxon>Botryosphaeriales</taxon>
        <taxon>Botryosphaeriaceae</taxon>
        <taxon>Diplodia</taxon>
    </lineage>
</organism>
<dbReference type="Proteomes" id="UP001430584">
    <property type="component" value="Unassembled WGS sequence"/>
</dbReference>
<protein>
    <submittedName>
        <fullName evidence="1">Uncharacterized protein</fullName>
    </submittedName>
</protein>
<proteinExistence type="predicted"/>
<name>A0ABR3CVJ4_9PEZI</name>
<evidence type="ECO:0000313" key="2">
    <source>
        <dbReference type="Proteomes" id="UP001430584"/>
    </source>
</evidence>
<dbReference type="PANTHER" id="PTHR24148">
    <property type="entry name" value="ANKYRIN REPEAT DOMAIN-CONTAINING PROTEIN 39 HOMOLOG-RELATED"/>
    <property type="match status" value="1"/>
</dbReference>
<dbReference type="PANTHER" id="PTHR24148:SF64">
    <property type="entry name" value="HETEROKARYON INCOMPATIBILITY DOMAIN-CONTAINING PROTEIN"/>
    <property type="match status" value="1"/>
</dbReference>
<reference evidence="1 2" key="1">
    <citation type="submission" date="2024-02" db="EMBL/GenBank/DDBJ databases">
        <title>De novo assembly and annotation of 12 fungi associated with fruit tree decline syndrome in Ontario, Canada.</title>
        <authorList>
            <person name="Sulman M."/>
            <person name="Ellouze W."/>
            <person name="Ilyukhin E."/>
        </authorList>
    </citation>
    <scope>NUCLEOTIDE SEQUENCE [LARGE SCALE GENOMIC DNA]</scope>
    <source>
        <strain evidence="1 2">FDS-637</strain>
    </source>
</reference>
<accession>A0ABR3CVJ4</accession>
<dbReference type="EMBL" id="JAJVCZ030000001">
    <property type="protein sequence ID" value="KAL0264916.1"/>
    <property type="molecule type" value="Genomic_DNA"/>
</dbReference>
<keyword evidence="2" id="KW-1185">Reference proteome</keyword>
<evidence type="ECO:0000313" key="1">
    <source>
        <dbReference type="EMBL" id="KAL0264916.1"/>
    </source>
</evidence>
<gene>
    <name evidence="1" type="ORF">SLS55_000870</name>
</gene>
<sequence>MGADVLSWSYVWPGRFHVLGLEAVNLENRIPPALMYKESRPFKDLVSLLNAARSCSSTDPRDRIYALMGLLKNSDDLNLVADYNKPVEHVYAAVARQAIVKYNHLDILAEASLEPYLLRKAVGDFTHLHDLQRIFRLLPIPLDELVLSHWDVAYPGVDSWIYAVRRVNESKASQEQAKWIEKVRDEWDTLQKTIQKISIGPWAAFKVVDRLYAALGISRAEEEEVLGKDVLHSSFLTIGGTAYLSDSTDTPMRRTYHFTNFVERLPWCKRSLIRDALYFHHVAAEKIQGELLEAQHSLLSFELLGQKLCELEEWQRSNEEEQIIHLPSWVPDFQIHRALRSLAYWRPKVAGGTEFPTAIPKNDGTEGIGTLQVRALRLDTITASQPQGGLPASPRLEWKDASETVVRHDSASFFKHFSATFDQALYGRPFEDVWDFRKCRRLCPTARAFAIAPFAAAASDGVYLLRGASVPFVLRAVPGRDQRTFRLLGECYLHGCRGPAFADDYLELLGDYRRHFGAAAAVEGLPWETAYLV</sequence>
<comment type="caution">
    <text evidence="1">The sequence shown here is derived from an EMBL/GenBank/DDBJ whole genome shotgun (WGS) entry which is preliminary data.</text>
</comment>
<dbReference type="RefSeq" id="XP_066637656.1">
    <property type="nucleotide sequence ID" value="XM_066772377.1"/>
</dbReference>